<protein>
    <recommendedName>
        <fullName evidence="10">G-protein coupled receptors family 1 profile domain-containing protein</fullName>
    </recommendedName>
</protein>
<dbReference type="Proteomes" id="UP000752696">
    <property type="component" value="Unassembled WGS sequence"/>
</dbReference>
<dbReference type="GO" id="GO:0004930">
    <property type="term" value="F:G protein-coupled receptor activity"/>
    <property type="evidence" value="ECO:0007669"/>
    <property type="project" value="UniProtKB-KW"/>
</dbReference>
<evidence type="ECO:0000256" key="2">
    <source>
        <dbReference type="ARBA" id="ARBA00022475"/>
    </source>
</evidence>
<dbReference type="AlphaFoldDB" id="A0A6V7H4J5"/>
<evidence type="ECO:0000313" key="8">
    <source>
        <dbReference type="EMBL" id="CAD1474603.1"/>
    </source>
</evidence>
<keyword evidence="7" id="KW-0807">Transducer</keyword>
<evidence type="ECO:0008006" key="10">
    <source>
        <dbReference type="Google" id="ProtNLM"/>
    </source>
</evidence>
<dbReference type="SUPFAM" id="SSF81321">
    <property type="entry name" value="Family A G protein-coupled receptor-like"/>
    <property type="match status" value="1"/>
</dbReference>
<feature type="non-terminal residue" evidence="8">
    <location>
        <position position="251"/>
    </location>
</feature>
<keyword evidence="6" id="KW-0325">Glycoprotein</keyword>
<evidence type="ECO:0000256" key="1">
    <source>
        <dbReference type="ARBA" id="ARBA00004651"/>
    </source>
</evidence>
<name>A0A6V7H4J5_9HYME</name>
<keyword evidence="2" id="KW-1003">Cell membrane</keyword>
<dbReference type="Gene3D" id="1.20.1070.10">
    <property type="entry name" value="Rhodopsin 7-helix transmembrane proteins"/>
    <property type="match status" value="1"/>
</dbReference>
<evidence type="ECO:0000313" key="9">
    <source>
        <dbReference type="Proteomes" id="UP000752696"/>
    </source>
</evidence>
<reference evidence="8" key="1">
    <citation type="submission" date="2020-07" db="EMBL/GenBank/DDBJ databases">
        <authorList>
            <person name="Nazaruddin N."/>
        </authorList>
    </citation>
    <scope>NUCLEOTIDE SEQUENCE</scope>
</reference>
<evidence type="ECO:0000256" key="4">
    <source>
        <dbReference type="ARBA" id="ARBA00023157"/>
    </source>
</evidence>
<gene>
    <name evidence="8" type="ORF">MHI_LOCUS480239</name>
</gene>
<evidence type="ECO:0000256" key="5">
    <source>
        <dbReference type="ARBA" id="ARBA00023170"/>
    </source>
</evidence>
<comment type="caution">
    <text evidence="8">The sequence shown here is derived from an EMBL/GenBank/DDBJ whole genome shotgun (WGS) entry which is preliminary data.</text>
</comment>
<dbReference type="OrthoDB" id="2132067at2759"/>
<evidence type="ECO:0000256" key="6">
    <source>
        <dbReference type="ARBA" id="ARBA00023180"/>
    </source>
</evidence>
<organism evidence="8 9">
    <name type="scientific">Heterotrigona itama</name>
    <dbReference type="NCBI Taxonomy" id="395501"/>
    <lineage>
        <taxon>Eukaryota</taxon>
        <taxon>Metazoa</taxon>
        <taxon>Ecdysozoa</taxon>
        <taxon>Arthropoda</taxon>
        <taxon>Hexapoda</taxon>
        <taxon>Insecta</taxon>
        <taxon>Pterygota</taxon>
        <taxon>Neoptera</taxon>
        <taxon>Endopterygota</taxon>
        <taxon>Hymenoptera</taxon>
        <taxon>Apocrita</taxon>
        <taxon>Aculeata</taxon>
        <taxon>Apoidea</taxon>
        <taxon>Anthophila</taxon>
        <taxon>Apidae</taxon>
        <taxon>Heterotrigona</taxon>
    </lineage>
</organism>
<dbReference type="GO" id="GO:0005886">
    <property type="term" value="C:plasma membrane"/>
    <property type="evidence" value="ECO:0007669"/>
    <property type="project" value="UniProtKB-SubCell"/>
</dbReference>
<accession>A0A6V7H4J5</accession>
<comment type="subcellular location">
    <subcellularLocation>
        <location evidence="1">Cell membrane</location>
        <topology evidence="1">Multi-pass membrane protein</topology>
    </subcellularLocation>
</comment>
<dbReference type="PANTHER" id="PTHR45695">
    <property type="entry name" value="LEUCOKININ RECEPTOR-RELATED"/>
    <property type="match status" value="1"/>
</dbReference>
<keyword evidence="9" id="KW-1185">Reference proteome</keyword>
<evidence type="ECO:0000256" key="3">
    <source>
        <dbReference type="ARBA" id="ARBA00023040"/>
    </source>
</evidence>
<sequence>HERLIVGEPDGLPDPAAVQLAVVPDVVLPDELPAATDADMLLLHLHAHQIVAHGPRQRRKSPRKETSHQAGLRRRWRIRILLVILVTKSLDVYPLTSATIMVQIASHILAYTNSCVNPILYAFLSDSFRKAFRKIIYCRPRPDQNRQLGPLTKTTRAASTGATCIAVGVDLQVEYTRPPRLLALTSITLASHPISPSILPRIYIWMKGAIESYDHAKNANFAARLMRFPLRPFEQNRYALGFPRTASKSQD</sequence>
<keyword evidence="5" id="KW-0675">Receptor</keyword>
<keyword evidence="2" id="KW-0472">Membrane</keyword>
<dbReference type="EMBL" id="CAJDYZ010007760">
    <property type="protein sequence ID" value="CAD1474603.1"/>
    <property type="molecule type" value="Genomic_DNA"/>
</dbReference>
<keyword evidence="3" id="KW-0297">G-protein coupled receptor</keyword>
<proteinExistence type="predicted"/>
<evidence type="ECO:0000256" key="7">
    <source>
        <dbReference type="ARBA" id="ARBA00023224"/>
    </source>
</evidence>
<keyword evidence="4" id="KW-1015">Disulfide bond</keyword>
<dbReference type="PANTHER" id="PTHR45695:SF23">
    <property type="entry name" value="GALANIN-LIKE G-PROTEIN COUPLED RECEPTOR NPR-9"/>
    <property type="match status" value="1"/>
</dbReference>